<dbReference type="Gramene" id="OGLUM04G06200.1">
    <property type="protein sequence ID" value="OGLUM04G06200.1"/>
    <property type="gene ID" value="OGLUM04G06200"/>
</dbReference>
<feature type="domain" description="SCP" evidence="2">
    <location>
        <begin position="38"/>
        <end position="186"/>
    </location>
</feature>
<dbReference type="AlphaFoldDB" id="A0A0D9ZIG8"/>
<dbReference type="HOGENOM" id="CLU_035730_8_2_1"/>
<dbReference type="Gene3D" id="3.40.33.10">
    <property type="entry name" value="CAP"/>
    <property type="match status" value="1"/>
</dbReference>
<dbReference type="FunFam" id="3.40.33.10:FF:000020">
    <property type="entry name" value="Pathogenesis-related protein 1"/>
    <property type="match status" value="1"/>
</dbReference>
<proteinExistence type="predicted"/>
<dbReference type="SUPFAM" id="SSF55797">
    <property type="entry name" value="PR-1-like"/>
    <property type="match status" value="1"/>
</dbReference>
<sequence>MSPFYCCLAAVLSLASASPAAASISVSAAAEPPANSLLPAEQFLRAHNEARAAVGVPPLAWNATIALDAQRYAGELRASCEARPVWAWGTDGLYGRNLYRGSGPRVRAGADASARWAEGARWYDRDGDSCAAPPGRCCGEYTQMVWRATTQIGCARRLCRCLGDTCPLELDTVAVCEYYPPGNIAGQRPY</sequence>
<accession>A0A0D9ZIG8</accession>
<dbReference type="PANTHER" id="PTHR10334">
    <property type="entry name" value="CYSTEINE-RICH SECRETORY PROTEIN-RELATED"/>
    <property type="match status" value="1"/>
</dbReference>
<dbReference type="Pfam" id="PF00188">
    <property type="entry name" value="CAP"/>
    <property type="match status" value="1"/>
</dbReference>
<dbReference type="eggNOG" id="KOG3017">
    <property type="taxonomic scope" value="Eukaryota"/>
</dbReference>
<keyword evidence="4" id="KW-1185">Reference proteome</keyword>
<evidence type="ECO:0000313" key="3">
    <source>
        <dbReference type="EnsemblPlants" id="OGLUM04G06200.1"/>
    </source>
</evidence>
<dbReference type="EnsemblPlants" id="OGLUM04G06200.1">
    <property type="protein sequence ID" value="OGLUM04G06200.1"/>
    <property type="gene ID" value="OGLUM04G06200"/>
</dbReference>
<dbReference type="STRING" id="40148.A0A0D9ZIG8"/>
<dbReference type="PRINTS" id="PR00837">
    <property type="entry name" value="V5TPXLIKE"/>
</dbReference>
<evidence type="ECO:0000313" key="4">
    <source>
        <dbReference type="Proteomes" id="UP000026961"/>
    </source>
</evidence>
<evidence type="ECO:0000256" key="1">
    <source>
        <dbReference type="SAM" id="SignalP"/>
    </source>
</evidence>
<dbReference type="InterPro" id="IPR001283">
    <property type="entry name" value="CRISP-related"/>
</dbReference>
<dbReference type="SMART" id="SM00198">
    <property type="entry name" value="SCP"/>
    <property type="match status" value="1"/>
</dbReference>
<feature type="signal peptide" evidence="1">
    <location>
        <begin position="1"/>
        <end position="22"/>
    </location>
</feature>
<protein>
    <recommendedName>
        <fullName evidence="2">SCP domain-containing protein</fullName>
    </recommendedName>
</protein>
<dbReference type="InterPro" id="IPR014044">
    <property type="entry name" value="CAP_dom"/>
</dbReference>
<reference evidence="3" key="2">
    <citation type="submission" date="2018-05" db="EMBL/GenBank/DDBJ databases">
        <title>OgluRS3 (Oryza glumaepatula Reference Sequence Version 3).</title>
        <authorList>
            <person name="Zhang J."/>
            <person name="Kudrna D."/>
            <person name="Lee S."/>
            <person name="Talag J."/>
            <person name="Welchert J."/>
            <person name="Wing R.A."/>
        </authorList>
    </citation>
    <scope>NUCLEOTIDE SEQUENCE [LARGE SCALE GENOMIC DNA]</scope>
</reference>
<reference evidence="3" key="1">
    <citation type="submission" date="2015-04" db="UniProtKB">
        <authorList>
            <consortium name="EnsemblPlants"/>
        </authorList>
    </citation>
    <scope>IDENTIFICATION</scope>
</reference>
<evidence type="ECO:0000259" key="2">
    <source>
        <dbReference type="SMART" id="SM00198"/>
    </source>
</evidence>
<name>A0A0D9ZIG8_9ORYZ</name>
<organism evidence="3">
    <name type="scientific">Oryza glumipatula</name>
    <dbReference type="NCBI Taxonomy" id="40148"/>
    <lineage>
        <taxon>Eukaryota</taxon>
        <taxon>Viridiplantae</taxon>
        <taxon>Streptophyta</taxon>
        <taxon>Embryophyta</taxon>
        <taxon>Tracheophyta</taxon>
        <taxon>Spermatophyta</taxon>
        <taxon>Magnoliopsida</taxon>
        <taxon>Liliopsida</taxon>
        <taxon>Poales</taxon>
        <taxon>Poaceae</taxon>
        <taxon>BOP clade</taxon>
        <taxon>Oryzoideae</taxon>
        <taxon>Oryzeae</taxon>
        <taxon>Oryzinae</taxon>
        <taxon>Oryza</taxon>
    </lineage>
</organism>
<feature type="chain" id="PRO_5002352631" description="SCP domain-containing protein" evidence="1">
    <location>
        <begin position="23"/>
        <end position="190"/>
    </location>
</feature>
<dbReference type="Proteomes" id="UP000026961">
    <property type="component" value="Chromosome 4"/>
</dbReference>
<dbReference type="InterPro" id="IPR035940">
    <property type="entry name" value="CAP_sf"/>
</dbReference>
<keyword evidence="1" id="KW-0732">Signal</keyword>